<reference evidence="2" key="1">
    <citation type="submission" date="2015-04" db="EMBL/GenBank/DDBJ databases">
        <authorList>
            <person name="Mushtaq Mamoona"/>
        </authorList>
    </citation>
    <scope>NUCLEOTIDE SEQUENCE [LARGE SCALE GENOMIC DNA]</scope>
    <source>
        <strain evidence="2">AN4859/03</strain>
    </source>
</reference>
<dbReference type="RefSeq" id="WP_048594342.1">
    <property type="nucleotide sequence ID" value="NZ_CVLB01000001.1"/>
</dbReference>
<dbReference type="OrthoDB" id="342681at2"/>
<proteinExistence type="predicted"/>
<evidence type="ECO:0000313" key="1">
    <source>
        <dbReference type="EMBL" id="CRF33047.1"/>
    </source>
</evidence>
<organism evidence="1 2">
    <name type="scientific">Brachyspira suanatina</name>
    <dbReference type="NCBI Taxonomy" id="381802"/>
    <lineage>
        <taxon>Bacteria</taxon>
        <taxon>Pseudomonadati</taxon>
        <taxon>Spirochaetota</taxon>
        <taxon>Spirochaetia</taxon>
        <taxon>Brachyspirales</taxon>
        <taxon>Brachyspiraceae</taxon>
        <taxon>Brachyspira</taxon>
    </lineage>
</organism>
<dbReference type="Proteomes" id="UP000043763">
    <property type="component" value="Unassembled WGS sequence"/>
</dbReference>
<evidence type="ECO:0000313" key="2">
    <source>
        <dbReference type="Proteomes" id="UP000043763"/>
    </source>
</evidence>
<keyword evidence="2" id="KW-1185">Reference proteome</keyword>
<protein>
    <submittedName>
        <fullName evidence="1">Uncharacterized protein</fullName>
    </submittedName>
</protein>
<name>A0A0G4K6C5_9SPIR</name>
<dbReference type="EMBL" id="CVLB01000001">
    <property type="protein sequence ID" value="CRF33047.1"/>
    <property type="molecule type" value="Genomic_DNA"/>
</dbReference>
<sequence>MEIKDSTRSALVRKGNELFNQKDIEGAYRCYLTASYYGGIEKVADYYNFEKKNIIKAMQLYKFIMKEDSNLGGNVRAKQKLDKLAESVVKVLRKWLKEDETFNKDDKNDKLELDSKNAFLPNNYKKNSLEDILKAKGKIDSKDNDLKVNDKIVNSDFYSKNTNIKKPVFEQIYTNKQNKK</sequence>
<gene>
    <name evidence="1" type="ORF">BRSU_1190</name>
</gene>
<accession>A0A0G4K6C5</accession>
<dbReference type="AlphaFoldDB" id="A0A0G4K6C5"/>